<evidence type="ECO:0000313" key="2">
    <source>
        <dbReference type="Proteomes" id="UP000235828"/>
    </source>
</evidence>
<dbReference type="Proteomes" id="UP000235828">
    <property type="component" value="Chromosome B"/>
</dbReference>
<evidence type="ECO:0000313" key="1">
    <source>
        <dbReference type="EMBL" id="SON52019.1"/>
    </source>
</evidence>
<dbReference type="KEGG" id="vta:B0408"/>
<proteinExistence type="predicted"/>
<dbReference type="OrthoDB" id="5892215at2"/>
<organism evidence="1 2">
    <name type="scientific">Vibrio tapetis subsp. tapetis</name>
    <dbReference type="NCBI Taxonomy" id="1671868"/>
    <lineage>
        <taxon>Bacteria</taxon>
        <taxon>Pseudomonadati</taxon>
        <taxon>Pseudomonadota</taxon>
        <taxon>Gammaproteobacteria</taxon>
        <taxon>Vibrionales</taxon>
        <taxon>Vibrionaceae</taxon>
        <taxon>Vibrio</taxon>
    </lineage>
</organism>
<accession>A0A2N8ZJD5</accession>
<dbReference type="EMBL" id="LT960612">
    <property type="protein sequence ID" value="SON52019.1"/>
    <property type="molecule type" value="Genomic_DNA"/>
</dbReference>
<keyword evidence="2" id="KW-1185">Reference proteome</keyword>
<protein>
    <submittedName>
        <fullName evidence="1">Uncharacterized protein</fullName>
    </submittedName>
</protein>
<reference evidence="1 2" key="1">
    <citation type="submission" date="2017-10" db="EMBL/GenBank/DDBJ databases">
        <authorList>
            <person name="Banno H."/>
            <person name="Chua N.-H."/>
        </authorList>
    </citation>
    <scope>NUCLEOTIDE SEQUENCE [LARGE SCALE GENOMIC DNA]</scope>
    <source>
        <strain evidence="1">Vibrio tapetis CECT4600</strain>
    </source>
</reference>
<gene>
    <name evidence="1" type="ORF">VTAP4600_B0408</name>
</gene>
<dbReference type="RefSeq" id="WP_102524368.1">
    <property type="nucleotide sequence ID" value="NZ_LT960612.1"/>
</dbReference>
<dbReference type="AlphaFoldDB" id="A0A2N8ZJD5"/>
<sequence>MKLLHLQLFWFEKHHVLLELEDLPELTNSQQAELQQWIKSRRKLLSFEVHQQVWVKVNSDGFSSELIIKPNGTLVEKDLFSDKKLNGLWQVVDGLLFLKIVSGEFIVEYQVVGHNQDNIHSGVEYINGKVSAHSRFVQSRPTSL</sequence>
<name>A0A2N8ZJD5_9VIBR</name>